<sequence length="189" mass="22026">MSVKRGSENEMRSNKDAKKMKIGVERYVSKNNGLIDKIYTNKKLICFLYEQQSNLIKIDDIKDGAITDVTGIDEFYCYVKYRQFTGEKKCDRYGKCCEKIFAEPEWKYFDCNNKKIFSISTVAWNAQEHEAKQWAFAIDPIVMRYVETMNPLDLIISTVAEDEKMVMFKQGSTTVCVKMKKDSNSFQLC</sequence>
<accession>A0A481ZD76</accession>
<protein>
    <submittedName>
        <fullName evidence="1">Uncharacterized protein</fullName>
    </submittedName>
</protein>
<reference evidence="1" key="1">
    <citation type="journal article" date="2019" name="MBio">
        <title>Virus Genomes from Deep Sea Sediments Expand the Ocean Megavirome and Support Independent Origins of Viral Gigantism.</title>
        <authorList>
            <person name="Backstrom D."/>
            <person name="Yutin N."/>
            <person name="Jorgensen S.L."/>
            <person name="Dharamshi J."/>
            <person name="Homa F."/>
            <person name="Zaremba-Niedwiedzka K."/>
            <person name="Spang A."/>
            <person name="Wolf Y.I."/>
            <person name="Koonin E.V."/>
            <person name="Ettema T.J."/>
        </authorList>
    </citation>
    <scope>NUCLEOTIDE SEQUENCE</scope>
</reference>
<dbReference type="EMBL" id="MK500607">
    <property type="protein sequence ID" value="QBK93903.1"/>
    <property type="molecule type" value="Genomic_DNA"/>
</dbReference>
<proteinExistence type="predicted"/>
<name>A0A481ZD76_9VIRU</name>
<organism evidence="1">
    <name type="scientific">Pithovirus LCPAC406</name>
    <dbReference type="NCBI Taxonomy" id="2506599"/>
    <lineage>
        <taxon>Viruses</taxon>
        <taxon>Pithoviruses</taxon>
    </lineage>
</organism>
<evidence type="ECO:0000313" key="1">
    <source>
        <dbReference type="EMBL" id="QBK93903.1"/>
    </source>
</evidence>
<gene>
    <name evidence="1" type="ORF">LCPAC406_02170</name>
</gene>